<gene>
    <name evidence="2" type="ORF">GA0070214_10568</name>
</gene>
<protein>
    <submittedName>
        <fullName evidence="2">Uncharacterized protein</fullName>
    </submittedName>
</protein>
<dbReference type="EMBL" id="FMCS01000005">
    <property type="protein sequence ID" value="SCF02899.1"/>
    <property type="molecule type" value="Genomic_DNA"/>
</dbReference>
<evidence type="ECO:0000313" key="2">
    <source>
        <dbReference type="EMBL" id="SCF02899.1"/>
    </source>
</evidence>
<name>A0A1C4X366_9ACTN</name>
<sequence>MFNRLSLRRVVAIATLAVTAVPLYFAEPLAAAVVALLVLLGVAVADARHAAGRAPERPSPAH</sequence>
<dbReference type="AlphaFoldDB" id="A0A1C4X366"/>
<dbReference type="Proteomes" id="UP000199629">
    <property type="component" value="Unassembled WGS sequence"/>
</dbReference>
<keyword evidence="3" id="KW-1185">Reference proteome</keyword>
<proteinExistence type="predicted"/>
<feature type="transmembrane region" description="Helical" evidence="1">
    <location>
        <begin position="31"/>
        <end position="47"/>
    </location>
</feature>
<dbReference type="RefSeq" id="WP_139141860.1">
    <property type="nucleotide sequence ID" value="NZ_FMCS01000005.1"/>
</dbReference>
<keyword evidence="1" id="KW-0812">Transmembrane</keyword>
<organism evidence="2 3">
    <name type="scientific">Micromonospora chaiyaphumensis</name>
    <dbReference type="NCBI Taxonomy" id="307119"/>
    <lineage>
        <taxon>Bacteria</taxon>
        <taxon>Bacillati</taxon>
        <taxon>Actinomycetota</taxon>
        <taxon>Actinomycetes</taxon>
        <taxon>Micromonosporales</taxon>
        <taxon>Micromonosporaceae</taxon>
        <taxon>Micromonospora</taxon>
    </lineage>
</organism>
<reference evidence="3" key="1">
    <citation type="submission" date="2016-06" db="EMBL/GenBank/DDBJ databases">
        <authorList>
            <person name="Varghese N."/>
            <person name="Submissions Spin"/>
        </authorList>
    </citation>
    <scope>NUCLEOTIDE SEQUENCE [LARGE SCALE GENOMIC DNA]</scope>
    <source>
        <strain evidence="3">DSM 45246</strain>
    </source>
</reference>
<evidence type="ECO:0000256" key="1">
    <source>
        <dbReference type="SAM" id="Phobius"/>
    </source>
</evidence>
<keyword evidence="1" id="KW-1133">Transmembrane helix</keyword>
<evidence type="ECO:0000313" key="3">
    <source>
        <dbReference type="Proteomes" id="UP000199629"/>
    </source>
</evidence>
<keyword evidence="1" id="KW-0472">Membrane</keyword>
<accession>A0A1C4X366</accession>